<dbReference type="STRING" id="1799789.AX660_16270"/>
<keyword evidence="6" id="KW-0808">Transferase</keyword>
<accession>A0A136A058</accession>
<keyword evidence="4" id="KW-1133">Transmembrane helix</keyword>
<protein>
    <submittedName>
        <fullName evidence="6">Glutamine amidotransferase</fullName>
    </submittedName>
</protein>
<dbReference type="Proteomes" id="UP000070299">
    <property type="component" value="Unassembled WGS sequence"/>
</dbReference>
<keyword evidence="4" id="KW-0812">Transmembrane</keyword>
<dbReference type="RefSeq" id="WP_068377750.1">
    <property type="nucleotide sequence ID" value="NZ_LSNE01000006.1"/>
</dbReference>
<keyword evidence="4" id="KW-0472">Membrane</keyword>
<dbReference type="Pfam" id="PF01965">
    <property type="entry name" value="DJ-1_PfpI"/>
    <property type="match status" value="1"/>
</dbReference>
<organism evidence="6 7">
    <name type="scientific">Paraglaciecola hydrolytica</name>
    <dbReference type="NCBI Taxonomy" id="1799789"/>
    <lineage>
        <taxon>Bacteria</taxon>
        <taxon>Pseudomonadati</taxon>
        <taxon>Pseudomonadota</taxon>
        <taxon>Gammaproteobacteria</taxon>
        <taxon>Alteromonadales</taxon>
        <taxon>Alteromonadaceae</taxon>
        <taxon>Paraglaciecola</taxon>
    </lineage>
</organism>
<evidence type="ECO:0000256" key="2">
    <source>
        <dbReference type="ARBA" id="ARBA00023239"/>
    </source>
</evidence>
<sequence length="360" mass="40083">MWKKVLWTILLVVIVIIGSGYWFFGLVEKHPDIAALKATQPDQLEYLKHAVDIKRGRILIVVTSTNKMGDTDKYTGYELTELSRAYYIFEVNGFAVDIASPLGGRPPVVIDNDDMGELDYAFLNDELAQNKVRHSLALSTVDPDNYAAVYFVGGKGAMFDFPDNQAIQQLVQNYAEQGKVIGAVCHGPAALVNVSLSNGAPMLQGREVVSFTNAEELFLIPEAATIFPFLLESKLQQQGARFSGGPNYLEQVVVDNKLVTGQNPWSVWLLAESMIQALGYEPVLRQLDRQEHSVKLLQIYHDYGFEMAATELNLMLNSAKQYPDRNLILMHGIVGVMQGDFGKAIDLVRLAHRVKNWSSS</sequence>
<dbReference type="PANTHER" id="PTHR48094">
    <property type="entry name" value="PROTEIN/NUCLEIC ACID DEGLYCASE DJ-1-RELATED"/>
    <property type="match status" value="1"/>
</dbReference>
<dbReference type="GO" id="GO:0005737">
    <property type="term" value="C:cytoplasm"/>
    <property type="evidence" value="ECO:0007669"/>
    <property type="project" value="TreeGrafter"/>
</dbReference>
<comment type="similarity">
    <text evidence="3">Belongs to the peptidase C56 family. HSP31-like subfamily.</text>
</comment>
<name>A0A136A058_9ALTE</name>
<evidence type="ECO:0000313" key="7">
    <source>
        <dbReference type="Proteomes" id="UP000070299"/>
    </source>
</evidence>
<evidence type="ECO:0000256" key="3">
    <source>
        <dbReference type="ARBA" id="ARBA00038493"/>
    </source>
</evidence>
<gene>
    <name evidence="6" type="ORF">AX660_16270</name>
</gene>
<keyword evidence="2" id="KW-0456">Lyase</keyword>
<dbReference type="SUPFAM" id="SSF52317">
    <property type="entry name" value="Class I glutamine amidotransferase-like"/>
    <property type="match status" value="1"/>
</dbReference>
<feature type="domain" description="DJ-1/PfpI" evidence="5">
    <location>
        <begin position="76"/>
        <end position="275"/>
    </location>
</feature>
<dbReference type="GO" id="GO:0019172">
    <property type="term" value="F:glyoxalase III activity"/>
    <property type="evidence" value="ECO:0007669"/>
    <property type="project" value="TreeGrafter"/>
</dbReference>
<dbReference type="EMBL" id="LSNE01000006">
    <property type="protein sequence ID" value="KXI28638.1"/>
    <property type="molecule type" value="Genomic_DNA"/>
</dbReference>
<dbReference type="CDD" id="cd03141">
    <property type="entry name" value="GATase1_Hsp31_like"/>
    <property type="match status" value="1"/>
</dbReference>
<dbReference type="GO" id="GO:0019243">
    <property type="term" value="P:methylglyoxal catabolic process to D-lactate via S-lactoyl-glutathione"/>
    <property type="evidence" value="ECO:0007669"/>
    <property type="project" value="TreeGrafter"/>
</dbReference>
<evidence type="ECO:0000259" key="5">
    <source>
        <dbReference type="Pfam" id="PF01965"/>
    </source>
</evidence>
<keyword evidence="6" id="KW-0315">Glutamine amidotransferase</keyword>
<dbReference type="InterPro" id="IPR050325">
    <property type="entry name" value="Prot/Nucl_acid_deglycase"/>
</dbReference>
<dbReference type="PANTHER" id="PTHR48094:SF11">
    <property type="entry name" value="GLUTATHIONE-INDEPENDENT GLYOXALASE HSP31-RELATED"/>
    <property type="match status" value="1"/>
</dbReference>
<feature type="transmembrane region" description="Helical" evidence="4">
    <location>
        <begin position="6"/>
        <end position="27"/>
    </location>
</feature>
<dbReference type="GO" id="GO:0016740">
    <property type="term" value="F:transferase activity"/>
    <property type="evidence" value="ECO:0007669"/>
    <property type="project" value="UniProtKB-KW"/>
</dbReference>
<dbReference type="InterPro" id="IPR029062">
    <property type="entry name" value="Class_I_gatase-like"/>
</dbReference>
<evidence type="ECO:0000256" key="4">
    <source>
        <dbReference type="SAM" id="Phobius"/>
    </source>
</evidence>
<evidence type="ECO:0000313" key="6">
    <source>
        <dbReference type="EMBL" id="KXI28638.1"/>
    </source>
</evidence>
<dbReference type="InterPro" id="IPR002818">
    <property type="entry name" value="DJ-1/PfpI"/>
</dbReference>
<keyword evidence="1" id="KW-0346">Stress response</keyword>
<comment type="caution">
    <text evidence="6">The sequence shown here is derived from an EMBL/GenBank/DDBJ whole genome shotgun (WGS) entry which is preliminary data.</text>
</comment>
<evidence type="ECO:0000256" key="1">
    <source>
        <dbReference type="ARBA" id="ARBA00023016"/>
    </source>
</evidence>
<proteinExistence type="inferred from homology"/>
<dbReference type="OrthoDB" id="9792284at2"/>
<dbReference type="AlphaFoldDB" id="A0A136A058"/>
<keyword evidence="7" id="KW-1185">Reference proteome</keyword>
<dbReference type="Gene3D" id="3.40.50.880">
    <property type="match status" value="1"/>
</dbReference>
<reference evidence="7" key="1">
    <citation type="submission" date="2016-02" db="EMBL/GenBank/DDBJ databases">
        <authorList>
            <person name="Schultz-Johansen M."/>
            <person name="Glaring M.A."/>
            <person name="Bech P.K."/>
            <person name="Stougaard P."/>
        </authorList>
    </citation>
    <scope>NUCLEOTIDE SEQUENCE [LARGE SCALE GENOMIC DNA]</scope>
    <source>
        <strain evidence="7">S66</strain>
    </source>
</reference>